<name>A0A2R3J490_9PSED</name>
<protein>
    <submittedName>
        <fullName evidence="1">Uncharacterized protein</fullName>
    </submittedName>
</protein>
<keyword evidence="2" id="KW-1185">Reference proteome</keyword>
<dbReference type="EMBL" id="CP027169">
    <property type="protein sequence ID" value="AVK08988.1"/>
    <property type="molecule type" value="Genomic_DNA"/>
</dbReference>
<proteinExistence type="predicted"/>
<gene>
    <name evidence="1" type="ORF">CSB93_4445</name>
</gene>
<sequence length="47" mass="4959">MADDVCVPTGLSDAVRSMAGRTAMSSLTGARRPWHAPWAGTSGWALR</sequence>
<dbReference type="Proteomes" id="UP000238390">
    <property type="component" value="Chromosome"/>
</dbReference>
<reference evidence="1 2" key="1">
    <citation type="submission" date="2018-02" db="EMBL/GenBank/DDBJ databases">
        <title>FDA/CDC Antimicrobial Resistant Isolate Bank Genome Sequencing.</title>
        <authorList>
            <person name="Benahmed F.H."/>
            <person name="Lutgring J.D."/>
            <person name="Yoo B."/>
            <person name="Machado M."/>
            <person name="Brown A."/>
            <person name="McAllister G."/>
            <person name="Perry A."/>
            <person name="Halpin A.L."/>
            <person name="Vavikolanu K."/>
            <person name="Ott S."/>
            <person name="Zhao X."/>
            <person name="Tallon L.J."/>
            <person name="Sadzewicz L."/>
            <person name="Aluvathingal J."/>
            <person name="Nadendla S."/>
            <person name="Voskania-kordi A."/>
            <person name="Simonyan V."/>
            <person name="Patel J."/>
            <person name="Shawar R.M."/>
        </authorList>
    </citation>
    <scope>NUCLEOTIDE SEQUENCE [LARGE SCALE GENOMIC DNA]</scope>
    <source>
        <strain evidence="1 2">AR_0356</strain>
    </source>
</reference>
<evidence type="ECO:0000313" key="1">
    <source>
        <dbReference type="EMBL" id="AVK08988.1"/>
    </source>
</evidence>
<organism evidence="1 2">
    <name type="scientific">Pseudomonas paraeruginosa</name>
    <dbReference type="NCBI Taxonomy" id="2994495"/>
    <lineage>
        <taxon>Bacteria</taxon>
        <taxon>Pseudomonadati</taxon>
        <taxon>Pseudomonadota</taxon>
        <taxon>Gammaproteobacteria</taxon>
        <taxon>Pseudomonadales</taxon>
        <taxon>Pseudomonadaceae</taxon>
        <taxon>Pseudomonas</taxon>
    </lineage>
</organism>
<evidence type="ECO:0000313" key="2">
    <source>
        <dbReference type="Proteomes" id="UP000238390"/>
    </source>
</evidence>
<dbReference type="AlphaFoldDB" id="A0A2R3J490"/>
<accession>A0A2R3J490</accession>